<dbReference type="AlphaFoldDB" id="A0A645JA46"/>
<dbReference type="EMBL" id="VSSQ01135300">
    <property type="protein sequence ID" value="MPN60267.1"/>
    <property type="molecule type" value="Genomic_DNA"/>
</dbReference>
<evidence type="ECO:0000313" key="1">
    <source>
        <dbReference type="EMBL" id="MPN60267.1"/>
    </source>
</evidence>
<accession>A0A645JA46</accession>
<organism evidence="1">
    <name type="scientific">bioreactor metagenome</name>
    <dbReference type="NCBI Taxonomy" id="1076179"/>
    <lineage>
        <taxon>unclassified sequences</taxon>
        <taxon>metagenomes</taxon>
        <taxon>ecological metagenomes</taxon>
    </lineage>
</organism>
<gene>
    <name evidence="1" type="ORF">SDC9_207993</name>
</gene>
<dbReference type="InterPro" id="IPR024492">
    <property type="entry name" value="DUF2764"/>
</dbReference>
<protein>
    <submittedName>
        <fullName evidence="1">Uncharacterized protein</fullName>
    </submittedName>
</protein>
<proteinExistence type="predicted"/>
<dbReference type="Pfam" id="PF10962">
    <property type="entry name" value="DUF2764"/>
    <property type="match status" value="1"/>
</dbReference>
<comment type="caution">
    <text evidence="1">The sequence shown here is derived from an EMBL/GenBank/DDBJ whole genome shotgun (WGS) entry which is preliminary data.</text>
</comment>
<sequence>MDLLRWNIANEICTFNYFDIDIILLFLLKASIVKRWSKLDKKTGAELFRKFVTEVKGSFKLENNN</sequence>
<name>A0A645JA46_9ZZZZ</name>
<reference evidence="1" key="1">
    <citation type="submission" date="2019-08" db="EMBL/GenBank/DDBJ databases">
        <authorList>
            <person name="Kucharzyk K."/>
            <person name="Murdoch R.W."/>
            <person name="Higgins S."/>
            <person name="Loffler F."/>
        </authorList>
    </citation>
    <scope>NUCLEOTIDE SEQUENCE</scope>
</reference>